<evidence type="ECO:0000256" key="10">
    <source>
        <dbReference type="ARBA" id="ARBA00023136"/>
    </source>
</evidence>
<evidence type="ECO:0000256" key="4">
    <source>
        <dbReference type="ARBA" id="ARBA00022475"/>
    </source>
</evidence>
<keyword evidence="11" id="KW-0739">Sodium transport</keyword>
<evidence type="ECO:0000256" key="8">
    <source>
        <dbReference type="ARBA" id="ARBA00023053"/>
    </source>
</evidence>
<evidence type="ECO:0000256" key="13">
    <source>
        <dbReference type="RuleBase" id="RU362091"/>
    </source>
</evidence>
<keyword evidence="9" id="KW-0406">Ion transport</keyword>
<dbReference type="InterPro" id="IPR038377">
    <property type="entry name" value="Na/Glc_symporter_sf"/>
</dbReference>
<evidence type="ECO:0000256" key="5">
    <source>
        <dbReference type="ARBA" id="ARBA00022692"/>
    </source>
</evidence>
<dbReference type="PANTHER" id="PTHR48086:SF3">
    <property type="entry name" value="SODIUM_PROLINE SYMPORTER"/>
    <property type="match status" value="1"/>
</dbReference>
<dbReference type="GO" id="GO:0015293">
    <property type="term" value="F:symporter activity"/>
    <property type="evidence" value="ECO:0007669"/>
    <property type="project" value="UniProtKB-KW"/>
</dbReference>
<feature type="transmembrane region" description="Helical" evidence="15">
    <location>
        <begin position="452"/>
        <end position="469"/>
    </location>
</feature>
<dbReference type="EMBL" id="CP002873">
    <property type="protein sequence ID" value="AGA65630.1"/>
    <property type="molecule type" value="Genomic_DNA"/>
</dbReference>
<organism evidence="16 17">
    <name type="scientific">Brachyspira pilosicoli P43/6/78</name>
    <dbReference type="NCBI Taxonomy" id="1042417"/>
    <lineage>
        <taxon>Bacteria</taxon>
        <taxon>Pseudomonadati</taxon>
        <taxon>Spirochaetota</taxon>
        <taxon>Spirochaetia</taxon>
        <taxon>Brachyspirales</taxon>
        <taxon>Brachyspiraceae</taxon>
        <taxon>Brachyspira</taxon>
    </lineage>
</organism>
<feature type="transmembrane region" description="Helical" evidence="15">
    <location>
        <begin position="76"/>
        <end position="96"/>
    </location>
</feature>
<dbReference type="AlphaFoldDB" id="A0A3B6VI81"/>
<evidence type="ECO:0000256" key="11">
    <source>
        <dbReference type="ARBA" id="ARBA00023201"/>
    </source>
</evidence>
<keyword evidence="5 15" id="KW-0812">Transmembrane</keyword>
<feature type="transmembrane region" description="Helical" evidence="15">
    <location>
        <begin position="277"/>
        <end position="299"/>
    </location>
</feature>
<dbReference type="Pfam" id="PF00474">
    <property type="entry name" value="SSF"/>
    <property type="match status" value="1"/>
</dbReference>
<keyword evidence="10 15" id="KW-0472">Membrane</keyword>
<feature type="transmembrane region" description="Helical" evidence="15">
    <location>
        <begin position="420"/>
        <end position="440"/>
    </location>
</feature>
<evidence type="ECO:0000313" key="17">
    <source>
        <dbReference type="Proteomes" id="UP000010793"/>
    </source>
</evidence>
<dbReference type="InterPro" id="IPR050277">
    <property type="entry name" value="Sodium:Solute_Symporter"/>
</dbReference>
<comment type="subcellular location">
    <subcellularLocation>
        <location evidence="1">Cell membrane</location>
        <topology evidence="1">Multi-pass membrane protein</topology>
    </subcellularLocation>
</comment>
<keyword evidence="4" id="KW-1003">Cell membrane</keyword>
<dbReference type="CDD" id="cd10322">
    <property type="entry name" value="SLC5sbd"/>
    <property type="match status" value="1"/>
</dbReference>
<dbReference type="GO" id="GO:0006814">
    <property type="term" value="P:sodium ion transport"/>
    <property type="evidence" value="ECO:0007669"/>
    <property type="project" value="UniProtKB-KW"/>
</dbReference>
<feature type="transmembrane region" description="Helical" evidence="15">
    <location>
        <begin position="126"/>
        <end position="144"/>
    </location>
</feature>
<comment type="similarity">
    <text evidence="2 13">Belongs to the sodium:solute symporter (SSF) (TC 2.A.21) family.</text>
</comment>
<evidence type="ECO:0000256" key="14">
    <source>
        <dbReference type="SAM" id="MobiDB-lite"/>
    </source>
</evidence>
<feature type="transmembrane region" description="Helical" evidence="15">
    <location>
        <begin position="368"/>
        <end position="389"/>
    </location>
</feature>
<keyword evidence="3" id="KW-0813">Transport</keyword>
<feature type="transmembrane region" description="Helical" evidence="15">
    <location>
        <begin position="243"/>
        <end position="265"/>
    </location>
</feature>
<dbReference type="Gene3D" id="1.20.1730.10">
    <property type="entry name" value="Sodium/glucose cotransporter"/>
    <property type="match status" value="1"/>
</dbReference>
<keyword evidence="17" id="KW-1185">Reference proteome</keyword>
<evidence type="ECO:0000256" key="3">
    <source>
        <dbReference type="ARBA" id="ARBA00022448"/>
    </source>
</evidence>
<sequence>MILGNWIILILSSLILIGIGFWTQLKIKKGSSEGFLLGAKSIGAFVGAGTLMATGYSGWGFIGSPGTTYAYGAIEIFANFFFAPAITFGTLFFAGFMKKKAEEAGGFTVPEYIAKTHNGNKTQKRIVHGLGGIATFVFLSVYIIGQIRAIGLVASQWLGVSEHLASIILMIVIIIFTVQGGLLAVAITDTIMCIGMLVASIIVYLTIIKDVSMTELINSVGAIKPEFINPTTSNPYGEGKYKVFLVFIYAFLFTTTLPYMSVRFLSFKDKINIPVMALIMAPMGIILSLVPIVGLYMFYKNPNLPNPDSAMPVFLTSYLPPAIGGMIILFILFAMLSTISSVLQALASSLSHDLFVAFTDKAEKSSTVINRIGVVFTGVWGLVLTYIAPQGMLNQIAYIGTGGLIAMFVGPIMMKPFIQANITACLLSMITGLVTSTLFILKLNVGWVEAPIYAGLCACFVYVVSALLIKEKTEEKESDEEKTNIENCINSVAAEDVD</sequence>
<keyword evidence="8" id="KW-0915">Sodium</keyword>
<keyword evidence="7 15" id="KW-1133">Transmembrane helix</keyword>
<accession>A0A3B6VI81</accession>
<keyword evidence="6" id="KW-0769">Symport</keyword>
<feature type="transmembrane region" description="Helical" evidence="15">
    <location>
        <begin position="191"/>
        <end position="208"/>
    </location>
</feature>
<evidence type="ECO:0000256" key="15">
    <source>
        <dbReference type="SAM" id="Phobius"/>
    </source>
</evidence>
<dbReference type="PANTHER" id="PTHR48086">
    <property type="entry name" value="SODIUM/PROLINE SYMPORTER-RELATED"/>
    <property type="match status" value="1"/>
</dbReference>
<feature type="transmembrane region" description="Helical" evidence="15">
    <location>
        <begin position="6"/>
        <end position="23"/>
    </location>
</feature>
<dbReference type="PROSITE" id="PS50283">
    <property type="entry name" value="NA_SOLUT_SYMP_3"/>
    <property type="match status" value="1"/>
</dbReference>
<reference evidence="16 17" key="1">
    <citation type="journal article" date="2013" name="Genome Announc.">
        <title>Complete Genome Sequence of the Porcine Strain Brachyspira pilosicoli P43/6/78(T.).</title>
        <authorList>
            <person name="Lin C."/>
            <person name="den Bakker H.C."/>
            <person name="Suzuki H."/>
            <person name="Lefebure T."/>
            <person name="Ponnala L."/>
            <person name="Sun Q."/>
            <person name="Stanhope M.J."/>
            <person name="Wiedmann M."/>
            <person name="Duhamel G.E."/>
        </authorList>
    </citation>
    <scope>NUCLEOTIDE SEQUENCE [LARGE SCALE GENOMIC DNA]</scope>
    <source>
        <strain evidence="16 17">P43/6/78</strain>
    </source>
</reference>
<feature type="transmembrane region" description="Helical" evidence="15">
    <location>
        <begin position="35"/>
        <end position="56"/>
    </location>
</feature>
<dbReference type="RefSeq" id="WP_015273935.1">
    <property type="nucleotide sequence ID" value="NC_019908.1"/>
</dbReference>
<feature type="transmembrane region" description="Helical" evidence="15">
    <location>
        <begin position="319"/>
        <end position="347"/>
    </location>
</feature>
<feature type="transmembrane region" description="Helical" evidence="15">
    <location>
        <begin position="395"/>
        <end position="413"/>
    </location>
</feature>
<evidence type="ECO:0000256" key="12">
    <source>
        <dbReference type="ARBA" id="ARBA00033708"/>
    </source>
</evidence>
<evidence type="ECO:0000256" key="9">
    <source>
        <dbReference type="ARBA" id="ARBA00023065"/>
    </source>
</evidence>
<evidence type="ECO:0000256" key="6">
    <source>
        <dbReference type="ARBA" id="ARBA00022847"/>
    </source>
</evidence>
<dbReference type="InterPro" id="IPR001734">
    <property type="entry name" value="Na/solute_symporter"/>
</dbReference>
<evidence type="ECO:0000256" key="2">
    <source>
        <dbReference type="ARBA" id="ARBA00006434"/>
    </source>
</evidence>
<evidence type="ECO:0000256" key="1">
    <source>
        <dbReference type="ARBA" id="ARBA00004651"/>
    </source>
</evidence>
<evidence type="ECO:0000256" key="7">
    <source>
        <dbReference type="ARBA" id="ARBA00022989"/>
    </source>
</evidence>
<comment type="catalytic activity">
    <reaction evidence="12">
        <text>L-proline(in) + Na(+)(in) = L-proline(out) + Na(+)(out)</text>
        <dbReference type="Rhea" id="RHEA:28967"/>
        <dbReference type="ChEBI" id="CHEBI:29101"/>
        <dbReference type="ChEBI" id="CHEBI:60039"/>
    </reaction>
</comment>
<gene>
    <name evidence="16" type="ORF">BPP43_01440</name>
</gene>
<name>A0A3B6VI81_BRAPL</name>
<dbReference type="KEGG" id="bpip:BPP43_01440"/>
<feature type="transmembrane region" description="Helical" evidence="15">
    <location>
        <begin position="164"/>
        <end position="184"/>
    </location>
</feature>
<feature type="region of interest" description="Disordered" evidence="14">
    <location>
        <begin position="477"/>
        <end position="498"/>
    </location>
</feature>
<evidence type="ECO:0000313" key="16">
    <source>
        <dbReference type="EMBL" id="AGA65630.1"/>
    </source>
</evidence>
<dbReference type="GO" id="GO:0005886">
    <property type="term" value="C:plasma membrane"/>
    <property type="evidence" value="ECO:0007669"/>
    <property type="project" value="UniProtKB-SubCell"/>
</dbReference>
<protein>
    <submittedName>
        <fullName evidence="16">Putative sodium solute symporter</fullName>
    </submittedName>
</protein>
<proteinExistence type="inferred from homology"/>
<dbReference type="Proteomes" id="UP000010793">
    <property type="component" value="Chromosome"/>
</dbReference>